<protein>
    <submittedName>
        <fullName evidence="1">Uncharacterized protein</fullName>
    </submittedName>
</protein>
<evidence type="ECO:0000313" key="1">
    <source>
        <dbReference type="EMBL" id="MBB2171885.1"/>
    </source>
</evidence>
<sequence>MGGALFFRHGCDFPVHRQDIFGFSCEALKTMQHGHTAKNNLSVKGRAIGAGQSAAMELMVMAIIVMQT</sequence>
<gene>
    <name evidence="1" type="ORF">HLH35_07085</name>
</gene>
<name>A0A7W4P2M3_9PROT</name>
<dbReference type="EMBL" id="JABEQE010000004">
    <property type="protein sequence ID" value="MBB2171885.1"/>
    <property type="molecule type" value="Genomic_DNA"/>
</dbReference>
<keyword evidence="2" id="KW-1185">Reference proteome</keyword>
<reference evidence="1 2" key="1">
    <citation type="submission" date="2020-04" db="EMBL/GenBank/DDBJ databases">
        <title>Description of novel Gluconacetobacter.</title>
        <authorList>
            <person name="Sombolestani A."/>
        </authorList>
    </citation>
    <scope>NUCLEOTIDE SEQUENCE [LARGE SCALE GENOMIC DNA]</scope>
    <source>
        <strain evidence="1 2">LMG 27724</strain>
    </source>
</reference>
<dbReference type="Proteomes" id="UP000577891">
    <property type="component" value="Unassembled WGS sequence"/>
</dbReference>
<comment type="caution">
    <text evidence="1">The sequence shown here is derived from an EMBL/GenBank/DDBJ whole genome shotgun (WGS) entry which is preliminary data.</text>
</comment>
<organism evidence="1 2">
    <name type="scientific">Gluconacetobacter asukensis</name>
    <dbReference type="NCBI Taxonomy" id="1017181"/>
    <lineage>
        <taxon>Bacteria</taxon>
        <taxon>Pseudomonadati</taxon>
        <taxon>Pseudomonadota</taxon>
        <taxon>Alphaproteobacteria</taxon>
        <taxon>Acetobacterales</taxon>
        <taxon>Acetobacteraceae</taxon>
        <taxon>Gluconacetobacter</taxon>
    </lineage>
</organism>
<accession>A0A7W4P2M3</accession>
<evidence type="ECO:0000313" key="2">
    <source>
        <dbReference type="Proteomes" id="UP000577891"/>
    </source>
</evidence>
<dbReference type="AlphaFoldDB" id="A0A7W4P2M3"/>
<dbReference type="RefSeq" id="WP_182978460.1">
    <property type="nucleotide sequence ID" value="NZ_BAABGB010000013.1"/>
</dbReference>
<proteinExistence type="predicted"/>